<gene>
    <name evidence="4" type="ORF">OVA965_LOCUS296</name>
    <name evidence="5" type="ORF">TMI583_LOCUS296</name>
</gene>
<comment type="caution">
    <text evidence="4">The sequence shown here is derived from an EMBL/GenBank/DDBJ whole genome shotgun (WGS) entry which is preliminary data.</text>
</comment>
<evidence type="ECO:0000313" key="6">
    <source>
        <dbReference type="Proteomes" id="UP000677228"/>
    </source>
</evidence>
<evidence type="ECO:0000256" key="1">
    <source>
        <dbReference type="ARBA" id="ARBA00034497"/>
    </source>
</evidence>
<dbReference type="Pfam" id="PF13915">
    <property type="entry name" value="DUF4210"/>
    <property type="match status" value="1"/>
</dbReference>
<sequence>MFRSNQYQQTKILDATLIRHASQDMKEQKCQIVSYLKDRLRNILQNRIPFTIDVFVKKDCYYCEREKEHDEIFSYCIHSKNNELIERWAFEFKTYRHEFSLFNFDELYKSFHKQLQHLIQFSPLQKWLEIFKCKTAGDVSYRLLTGGDEYSSTFTTEENCEQVHLIFPMVFDLSDFGTGDGGGSSSTSSSHEKPQQSTVSLLFQGQRSLSVPRSKLDSSDITCNNTFQLSMNDDIDERPTNTGYRKQPLQLKITNKRRSSSNDYLTRPVSRLKIDRNNFKRPHPKTKQFFIDNLNVPIDCTGIDDDIEQQFKQIIPGRSVPFRRSTTDCNESSLFPQTSTPLNRKHSEFQSLLESSDTNSAIVSGERPASSVMSNKGGHSNYFDTSIKTSLSSIHSSSHLNSPLLQSSASYVQSNQSSPTSGYSSSSYLSPFTRLNSDNQSSYFSSNNQSSPNHLRTSSGYCSAQTSENLASFFTSTREDDEEDLQQPFLPCPLSPLTPFKSKAASLSCTVNKNNNQSIFQTPPIPDLKIQSHSLVEQLNDLSIKKQNDNNYTYSPLSSLSSSPSSYTTSQTPIATTPALENENNLISGVCCPKCLKFSNTTKFIVGASDDEEQQSLYQNQKRPRSLPIPINGATIGGTNHSNYRHLFQDKDDEQEDESSFSCSNFDNTDHEGILSYLSRTCACGSKKKKFRTNDDDDGDDDDLAKNDKNMEQIPTAISANATFNCLLPQQQNKLHIDMPTNNDDQEENHDDVSALKMKKKLEHFIMSPTDKVKIPMKFPVSNKDKGGDDNEKDNELKNENQPEEIDFKRSNQRAIRTLYKNRVRFNNGNILQQQHQRQGSPVAGQQQPSKTLTTLKNSSSVSKRAVNSRTLRSVLSCSVFEADDEHEISQAIGNSSREKLLVETSNFLRGNFVESVLSGKMLPCGTVDGFTIKLGASGLFLPKHVILPVSAFWFNVSADAACSPYLGFVNLLSLPKRGYHTPTKGTVQLALFNPNRTVVHIFLISYDLTDMPPDHRTFIRQRQLYVAENGDQTKGNLRYLAHLRFVTSQTGKLYLHADIRLIFARNKIDYDDRLGKYKYITTNDIPTPRYWPRK</sequence>
<feature type="compositionally biased region" description="Polar residues" evidence="2">
    <location>
        <begin position="834"/>
        <end position="849"/>
    </location>
</feature>
<feature type="region of interest" description="Disordered" evidence="2">
    <location>
        <begin position="440"/>
        <end position="461"/>
    </location>
</feature>
<evidence type="ECO:0000313" key="4">
    <source>
        <dbReference type="EMBL" id="CAF0724220.1"/>
    </source>
</evidence>
<feature type="region of interest" description="Disordered" evidence="2">
    <location>
        <begin position="834"/>
        <end position="860"/>
    </location>
</feature>
<feature type="domain" description="Atos-like conserved" evidence="3">
    <location>
        <begin position="909"/>
        <end position="967"/>
    </location>
</feature>
<accession>A0A8S2CK54</accession>
<feature type="region of interest" description="Disordered" evidence="2">
    <location>
        <begin position="776"/>
        <end position="810"/>
    </location>
</feature>
<dbReference type="InterPro" id="IPR051506">
    <property type="entry name" value="ATOS_Transcription_Regulators"/>
</dbReference>
<evidence type="ECO:0000259" key="3">
    <source>
        <dbReference type="SMART" id="SM01177"/>
    </source>
</evidence>
<evidence type="ECO:0000256" key="2">
    <source>
        <dbReference type="SAM" id="MobiDB-lite"/>
    </source>
</evidence>
<dbReference type="EMBL" id="CAJOBA010000034">
    <property type="protein sequence ID" value="CAF3496968.1"/>
    <property type="molecule type" value="Genomic_DNA"/>
</dbReference>
<comment type="similarity">
    <text evidence="1">Belongs to the ATOS family.</text>
</comment>
<feature type="region of interest" description="Disordered" evidence="2">
    <location>
        <begin position="318"/>
        <end position="342"/>
    </location>
</feature>
<reference evidence="4" key="1">
    <citation type="submission" date="2021-02" db="EMBL/GenBank/DDBJ databases">
        <authorList>
            <person name="Nowell W R."/>
        </authorList>
    </citation>
    <scope>NUCLEOTIDE SEQUENCE</scope>
</reference>
<dbReference type="EMBL" id="CAJNOK010000034">
    <property type="protein sequence ID" value="CAF0724220.1"/>
    <property type="molecule type" value="Genomic_DNA"/>
</dbReference>
<dbReference type="PANTHER" id="PTHR13199:SF11">
    <property type="entry name" value="PROTEIN ATOSSA"/>
    <property type="match status" value="1"/>
</dbReference>
<dbReference type="InterPro" id="IPR033473">
    <property type="entry name" value="Atos-like_C"/>
</dbReference>
<dbReference type="Proteomes" id="UP000682733">
    <property type="component" value="Unassembled WGS sequence"/>
</dbReference>
<name>A0A8S2CK54_9BILA</name>
<feature type="region of interest" description="Disordered" evidence="2">
    <location>
        <begin position="688"/>
        <end position="707"/>
    </location>
</feature>
<dbReference type="Pfam" id="PF13889">
    <property type="entry name" value="Chromosome_seg"/>
    <property type="match status" value="1"/>
</dbReference>
<feature type="compositionally biased region" description="Polar residues" evidence="2">
    <location>
        <begin position="327"/>
        <end position="342"/>
    </location>
</feature>
<organism evidence="4 6">
    <name type="scientific">Didymodactylos carnosus</name>
    <dbReference type="NCBI Taxonomy" id="1234261"/>
    <lineage>
        <taxon>Eukaryota</taxon>
        <taxon>Metazoa</taxon>
        <taxon>Spiralia</taxon>
        <taxon>Gnathifera</taxon>
        <taxon>Rotifera</taxon>
        <taxon>Eurotatoria</taxon>
        <taxon>Bdelloidea</taxon>
        <taxon>Philodinida</taxon>
        <taxon>Philodinidae</taxon>
        <taxon>Didymodactylos</taxon>
    </lineage>
</organism>
<proteinExistence type="inferred from homology"/>
<dbReference type="InterPro" id="IPR025261">
    <property type="entry name" value="Atos-like_cons_dom"/>
</dbReference>
<dbReference type="PANTHER" id="PTHR13199">
    <property type="entry name" value="GH03947P"/>
    <property type="match status" value="1"/>
</dbReference>
<dbReference type="AlphaFoldDB" id="A0A8S2CK54"/>
<protein>
    <recommendedName>
        <fullName evidence="3">Atos-like conserved domain-containing protein</fullName>
    </recommendedName>
</protein>
<feature type="region of interest" description="Disordered" evidence="2">
    <location>
        <begin position="354"/>
        <end position="377"/>
    </location>
</feature>
<feature type="compositionally biased region" description="Low complexity" evidence="2">
    <location>
        <begin position="440"/>
        <end position="453"/>
    </location>
</feature>
<evidence type="ECO:0000313" key="5">
    <source>
        <dbReference type="EMBL" id="CAF3496968.1"/>
    </source>
</evidence>
<dbReference type="SMART" id="SM01177">
    <property type="entry name" value="DUF4210"/>
    <property type="match status" value="1"/>
</dbReference>
<dbReference type="Proteomes" id="UP000677228">
    <property type="component" value="Unassembled WGS sequence"/>
</dbReference>
<feature type="compositionally biased region" description="Basic and acidic residues" evidence="2">
    <location>
        <begin position="783"/>
        <end position="810"/>
    </location>
</feature>
<feature type="compositionally biased region" description="Low complexity" evidence="2">
    <location>
        <begin position="850"/>
        <end position="860"/>
    </location>
</feature>